<dbReference type="EMBL" id="OOIL02001116">
    <property type="protein sequence ID" value="VFQ72906.1"/>
    <property type="molecule type" value="Genomic_DNA"/>
</dbReference>
<proteinExistence type="predicted"/>
<feature type="region of interest" description="Disordered" evidence="1">
    <location>
        <begin position="1"/>
        <end position="37"/>
    </location>
</feature>
<keyword evidence="3" id="KW-1185">Reference proteome</keyword>
<evidence type="ECO:0000313" key="2">
    <source>
        <dbReference type="EMBL" id="VFQ72906.1"/>
    </source>
</evidence>
<evidence type="ECO:0000313" key="3">
    <source>
        <dbReference type="Proteomes" id="UP000595140"/>
    </source>
</evidence>
<accession>A0A484L9L9</accession>
<sequence>MAKDNSASDGRNSASSTSRSVSTAEISFSGGSSSPNYGCNPFLSSSYDSADYARKDFSLILDRDSRSPSENSNKEAEAIPTERRFFQVNFVLEYQYNRYALCLANLHESLEEVNLLHRENEALHLANVDLANRLSLLSQAAIQNCLLSDFSHLGIRARATPVRGGALVAEPKPPNVRPPLRATEQHRLERSDQELNQVQLPKSISVRSRSYQKLKPSLSTNFLLINHQWMSIRVEKTSI</sequence>
<feature type="compositionally biased region" description="Polar residues" evidence="1">
    <location>
        <begin position="24"/>
        <end position="37"/>
    </location>
</feature>
<name>A0A484L9L9_9ASTE</name>
<organism evidence="2 3">
    <name type="scientific">Cuscuta campestris</name>
    <dbReference type="NCBI Taxonomy" id="132261"/>
    <lineage>
        <taxon>Eukaryota</taxon>
        <taxon>Viridiplantae</taxon>
        <taxon>Streptophyta</taxon>
        <taxon>Embryophyta</taxon>
        <taxon>Tracheophyta</taxon>
        <taxon>Spermatophyta</taxon>
        <taxon>Magnoliopsida</taxon>
        <taxon>eudicotyledons</taxon>
        <taxon>Gunneridae</taxon>
        <taxon>Pentapetalae</taxon>
        <taxon>asterids</taxon>
        <taxon>lamiids</taxon>
        <taxon>Solanales</taxon>
        <taxon>Convolvulaceae</taxon>
        <taxon>Cuscuteae</taxon>
        <taxon>Cuscuta</taxon>
        <taxon>Cuscuta subgen. Grammica</taxon>
        <taxon>Cuscuta sect. Cleistogrammica</taxon>
    </lineage>
</organism>
<dbReference type="Proteomes" id="UP000595140">
    <property type="component" value="Unassembled WGS sequence"/>
</dbReference>
<dbReference type="OrthoDB" id="410307at2759"/>
<dbReference type="AlphaFoldDB" id="A0A484L9L9"/>
<gene>
    <name evidence="2" type="ORF">CCAM_LOCUS14682</name>
</gene>
<feature type="compositionally biased region" description="Low complexity" evidence="1">
    <location>
        <begin position="1"/>
        <end position="23"/>
    </location>
</feature>
<protein>
    <submittedName>
        <fullName evidence="2">Uncharacterized protein</fullName>
    </submittedName>
</protein>
<reference evidence="2 3" key="1">
    <citation type="submission" date="2018-04" db="EMBL/GenBank/DDBJ databases">
        <authorList>
            <person name="Vogel A."/>
        </authorList>
    </citation>
    <scope>NUCLEOTIDE SEQUENCE [LARGE SCALE GENOMIC DNA]</scope>
</reference>
<evidence type="ECO:0000256" key="1">
    <source>
        <dbReference type="SAM" id="MobiDB-lite"/>
    </source>
</evidence>